<dbReference type="AlphaFoldDB" id="A0A329RS68"/>
<reference evidence="7 8" key="1">
    <citation type="submission" date="2018-01" db="EMBL/GenBank/DDBJ databases">
        <title>Draft genome of the strawberry crown rot pathogen Phytophthora cactorum.</title>
        <authorList>
            <person name="Armitage A.D."/>
            <person name="Lysoe E."/>
            <person name="Nellist C.F."/>
            <person name="Harrison R.J."/>
            <person name="Brurberg M.B."/>
        </authorList>
    </citation>
    <scope>NUCLEOTIDE SEQUENCE [LARGE SCALE GENOMIC DNA]</scope>
    <source>
        <strain evidence="7 8">10300</strain>
    </source>
</reference>
<evidence type="ECO:0000313" key="2">
    <source>
        <dbReference type="EMBL" id="KAG2857025.1"/>
    </source>
</evidence>
<evidence type="ECO:0000313" key="6">
    <source>
        <dbReference type="EMBL" id="KAG6972723.1"/>
    </source>
</evidence>
<dbReference type="VEuPathDB" id="FungiDB:PC110_g16064"/>
<dbReference type="Proteomes" id="UP000688947">
    <property type="component" value="Unassembled WGS sequence"/>
</dbReference>
<dbReference type="PANTHER" id="PTHR38899">
    <property type="entry name" value="DOMAIN OOKINETE PROTEIN, PUTATIVE-RELATED"/>
    <property type="match status" value="1"/>
</dbReference>
<evidence type="ECO:0000313" key="4">
    <source>
        <dbReference type="EMBL" id="KAG2982578.1"/>
    </source>
</evidence>
<name>A0A329RS68_9STRA</name>
<dbReference type="Proteomes" id="UP000760860">
    <property type="component" value="Unassembled WGS sequence"/>
</dbReference>
<dbReference type="PANTHER" id="PTHR38899:SF1">
    <property type="entry name" value="PROTEIN KINASE"/>
    <property type="match status" value="1"/>
</dbReference>
<gene>
    <name evidence="6" type="ORF">JG687_00001303</name>
    <name evidence="7" type="ORF">PC110_g16064</name>
    <name evidence="2" type="ORF">PC113_g11074</name>
    <name evidence="3" type="ORF">PC117_g342</name>
    <name evidence="4" type="ORF">PC118_g9886</name>
    <name evidence="5" type="ORF">PC129_g8584</name>
</gene>
<evidence type="ECO:0000313" key="8">
    <source>
        <dbReference type="Proteomes" id="UP000251314"/>
    </source>
</evidence>
<evidence type="ECO:0000313" key="7">
    <source>
        <dbReference type="EMBL" id="RAW27544.1"/>
    </source>
</evidence>
<comment type="caution">
    <text evidence="7">The sequence shown here is derived from an EMBL/GenBank/DDBJ whole genome shotgun (WGS) entry which is preliminary data.</text>
</comment>
<dbReference type="OrthoDB" id="166018at2759"/>
<dbReference type="EMBL" id="JAENGZ010000030">
    <property type="protein sequence ID" value="KAG6972723.1"/>
    <property type="molecule type" value="Genomic_DNA"/>
</dbReference>
<organism evidence="7 8">
    <name type="scientific">Phytophthora cactorum</name>
    <dbReference type="NCBI Taxonomy" id="29920"/>
    <lineage>
        <taxon>Eukaryota</taxon>
        <taxon>Sar</taxon>
        <taxon>Stramenopiles</taxon>
        <taxon>Oomycota</taxon>
        <taxon>Peronosporomycetes</taxon>
        <taxon>Peronosporales</taxon>
        <taxon>Peronosporaceae</taxon>
        <taxon>Phytophthora</taxon>
    </lineage>
</organism>
<dbReference type="EMBL" id="RCMG01000307">
    <property type="protein sequence ID" value="KAG2857025.1"/>
    <property type="molecule type" value="Genomic_DNA"/>
</dbReference>
<proteinExistence type="predicted"/>
<dbReference type="EMBL" id="MJFZ01000554">
    <property type="protein sequence ID" value="RAW27544.1"/>
    <property type="molecule type" value="Genomic_DNA"/>
</dbReference>
<evidence type="ECO:0008006" key="9">
    <source>
        <dbReference type="Google" id="ProtNLM"/>
    </source>
</evidence>
<evidence type="ECO:0000313" key="3">
    <source>
        <dbReference type="EMBL" id="KAG2955505.1"/>
    </source>
</evidence>
<evidence type="ECO:0000313" key="5">
    <source>
        <dbReference type="EMBL" id="KAG3220662.1"/>
    </source>
</evidence>
<sequence>MSTLTHASPRKPHLDLSRAFTTEPRPSPSPTFFVGSSHTSPQLEMIKKPLISVFDWDDTLCPTTWLHFRGLLVAHGLINGAPSMEIETFEEKVLPSPLTSSDRQRLELLERQVLELLQLAARFGPVFIVTAASLPWVVASAEHFLPRVRQFLLDNQRQCESKNADIERVQVVSARDWYHHQIGTGGSQLEWKCATFEALCSHLKVQDVFMRLKTRTDLISIGDARFEQEACVRMEMKASEFLQSKTMKLVEQPTLEELLEQLRMMSKMYDPMCQYDGGLHLCVSRKEKSNSLEGDRLVENALETLQLVQIDRITALKGPTARDCDARLQQLLVAADSLAHKAHYAGHDHSSYQNEPSLAAVPGVQS</sequence>
<dbReference type="EMBL" id="RCML01000276">
    <property type="protein sequence ID" value="KAG2982578.1"/>
    <property type="molecule type" value="Genomic_DNA"/>
</dbReference>
<accession>A0A329RS68</accession>
<reference evidence="6" key="3">
    <citation type="submission" date="2021-01" db="EMBL/GenBank/DDBJ databases">
        <title>Phytophthora aleatoria, a newly-described species from Pinus radiata is distinct from Phytophthora cactorum isolates based on comparative genomics.</title>
        <authorList>
            <person name="Mcdougal R."/>
            <person name="Panda P."/>
            <person name="Williams N."/>
            <person name="Studholme D.J."/>
        </authorList>
    </citation>
    <scope>NUCLEOTIDE SEQUENCE</scope>
    <source>
        <strain evidence="6">NZFS 3830</strain>
    </source>
</reference>
<dbReference type="Proteomes" id="UP000251314">
    <property type="component" value="Unassembled WGS sequence"/>
</dbReference>
<feature type="region of interest" description="Disordered" evidence="1">
    <location>
        <begin position="1"/>
        <end position="36"/>
    </location>
</feature>
<feature type="region of interest" description="Disordered" evidence="1">
    <location>
        <begin position="347"/>
        <end position="366"/>
    </location>
</feature>
<dbReference type="EMBL" id="RCMV01000253">
    <property type="protein sequence ID" value="KAG3220662.1"/>
    <property type="molecule type" value="Genomic_DNA"/>
</dbReference>
<evidence type="ECO:0000256" key="1">
    <source>
        <dbReference type="SAM" id="MobiDB-lite"/>
    </source>
</evidence>
<dbReference type="Proteomes" id="UP000735874">
    <property type="component" value="Unassembled WGS sequence"/>
</dbReference>
<dbReference type="Proteomes" id="UP000736787">
    <property type="component" value="Unassembled WGS sequence"/>
</dbReference>
<keyword evidence="8" id="KW-1185">Reference proteome</keyword>
<dbReference type="EMBL" id="RCMK01000004">
    <property type="protein sequence ID" value="KAG2955505.1"/>
    <property type="molecule type" value="Genomic_DNA"/>
</dbReference>
<reference evidence="2" key="2">
    <citation type="submission" date="2018-10" db="EMBL/GenBank/DDBJ databases">
        <title>Effector identification in a new, highly contiguous assembly of the strawberry crown rot pathogen Phytophthora cactorum.</title>
        <authorList>
            <person name="Armitage A.D."/>
            <person name="Nellist C.F."/>
            <person name="Bates H."/>
            <person name="Vickerstaff R.J."/>
            <person name="Harrison R.J."/>
        </authorList>
    </citation>
    <scope>NUCLEOTIDE SEQUENCE</scope>
    <source>
        <strain evidence="2">15-7</strain>
        <strain evidence="3">4040</strain>
        <strain evidence="4">P415</strain>
        <strain evidence="5">P421</strain>
    </source>
</reference>
<dbReference type="Proteomes" id="UP000697107">
    <property type="component" value="Unassembled WGS sequence"/>
</dbReference>
<protein>
    <recommendedName>
        <fullName evidence="9">HAD-like domain</fullName>
    </recommendedName>
</protein>